<reference evidence="2 3" key="1">
    <citation type="submission" date="2016-11" db="EMBL/GenBank/DDBJ databases">
        <title>The macronuclear genome of Stentor coeruleus: a giant cell with tiny introns.</title>
        <authorList>
            <person name="Slabodnick M."/>
            <person name="Ruby J.G."/>
            <person name="Reiff S.B."/>
            <person name="Swart E.C."/>
            <person name="Gosai S."/>
            <person name="Prabakaran S."/>
            <person name="Witkowska E."/>
            <person name="Larue G.E."/>
            <person name="Fisher S."/>
            <person name="Freeman R.M."/>
            <person name="Gunawardena J."/>
            <person name="Chu W."/>
            <person name="Stover N.A."/>
            <person name="Gregory B.D."/>
            <person name="Nowacki M."/>
            <person name="Derisi J."/>
            <person name="Roy S.W."/>
            <person name="Marshall W.F."/>
            <person name="Sood P."/>
        </authorList>
    </citation>
    <scope>NUCLEOTIDE SEQUENCE [LARGE SCALE GENOMIC DNA]</scope>
    <source>
        <strain evidence="2">WM001</strain>
    </source>
</reference>
<dbReference type="Proteomes" id="UP000187209">
    <property type="component" value="Unassembled WGS sequence"/>
</dbReference>
<dbReference type="AlphaFoldDB" id="A0A1R2BR11"/>
<dbReference type="EMBL" id="MPUH01000484">
    <property type="protein sequence ID" value="OMJ79167.1"/>
    <property type="molecule type" value="Genomic_DNA"/>
</dbReference>
<evidence type="ECO:0000313" key="2">
    <source>
        <dbReference type="EMBL" id="OMJ79167.1"/>
    </source>
</evidence>
<proteinExistence type="predicted"/>
<organism evidence="2 3">
    <name type="scientific">Stentor coeruleus</name>
    <dbReference type="NCBI Taxonomy" id="5963"/>
    <lineage>
        <taxon>Eukaryota</taxon>
        <taxon>Sar</taxon>
        <taxon>Alveolata</taxon>
        <taxon>Ciliophora</taxon>
        <taxon>Postciliodesmatophora</taxon>
        <taxon>Heterotrichea</taxon>
        <taxon>Heterotrichida</taxon>
        <taxon>Stentoridae</taxon>
        <taxon>Stentor</taxon>
    </lineage>
</organism>
<comment type="caution">
    <text evidence="2">The sequence shown here is derived from an EMBL/GenBank/DDBJ whole genome shotgun (WGS) entry which is preliminary data.</text>
</comment>
<gene>
    <name evidence="2" type="ORF">SteCoe_20867</name>
</gene>
<dbReference type="PROSITE" id="PS50096">
    <property type="entry name" value="IQ"/>
    <property type="match status" value="1"/>
</dbReference>
<name>A0A1R2BR11_9CILI</name>
<accession>A0A1R2BR11</accession>
<keyword evidence="3" id="KW-1185">Reference proteome</keyword>
<feature type="region of interest" description="Disordered" evidence="1">
    <location>
        <begin position="256"/>
        <end position="277"/>
    </location>
</feature>
<evidence type="ECO:0000313" key="3">
    <source>
        <dbReference type="Proteomes" id="UP000187209"/>
    </source>
</evidence>
<protein>
    <submittedName>
        <fullName evidence="2">Uncharacterized protein</fullName>
    </submittedName>
</protein>
<sequence length="298" mass="34685">MDKQLKLEDFILELEKEEQNIEKQKLCLKNDGILDENLDCYLTDSINLIRERKEKLIKDFYPTKPHKNIKIKHSPTSIPIKNTHNNNKYEIYHDQQPNTKSLYSVHNIQKKNVSPLATEIFRKKVSPERGNSPSAMRYSPQLFPTSSIVEKVKNLDILSGYESPVSSTRSSGSSIDKLVSNSTGNTDAYSYELYKKYQEKREIRNRAHEDMLKLKEQILLQKEKKLEEILKTIMVKGNVLEDTDDCEKKITRVQSGNRGYLSPKSERNVRSPKPINNFDVRDHGNIERSYNNKVVRDI</sequence>
<evidence type="ECO:0000256" key="1">
    <source>
        <dbReference type="SAM" id="MobiDB-lite"/>
    </source>
</evidence>